<evidence type="ECO:0000313" key="3">
    <source>
        <dbReference type="EMBL" id="QJA96870.1"/>
    </source>
</evidence>
<feature type="compositionally biased region" description="Basic and acidic residues" evidence="1">
    <location>
        <begin position="192"/>
        <end position="205"/>
    </location>
</feature>
<proteinExistence type="predicted"/>
<evidence type="ECO:0000256" key="1">
    <source>
        <dbReference type="SAM" id="MobiDB-lite"/>
    </source>
</evidence>
<dbReference type="InterPro" id="IPR007499">
    <property type="entry name" value="ERF_bacteria_virus"/>
</dbReference>
<feature type="region of interest" description="Disordered" evidence="1">
    <location>
        <begin position="135"/>
        <end position="161"/>
    </location>
</feature>
<feature type="region of interest" description="Disordered" evidence="1">
    <location>
        <begin position="94"/>
        <end position="115"/>
    </location>
</feature>
<sequence length="317" mass="35120">MEQSDSIKEIATALSKCQGAIPPIKKLTDNPWFKSKYADLATIWEAIRKPLCENGLSIVQATNDVENKINLTTIILHSSGEWISSTLSLTPTISRPKDGDSLPVTTTTPTPQGMGSALTYARRYALSAMLGIASEEDDDGEAASGRGKKKETKPAEAPESITKDHFCTVHNQPFTEIKKGDNKWWSHRTSDGKWCNEKSKGETAKEQLFGGTSQDEALKEKQDPEQDTAPRTTGLHTAINEPIPLIQVGDNAEQQELKAKWDRFKKLTANWNQSNMSRYLLTHHVSGTVAETFKNEMPPKTWGIDLLVTLIQGLDKK</sequence>
<dbReference type="EMBL" id="MT143441">
    <property type="protein sequence ID" value="QJA96870.1"/>
    <property type="molecule type" value="Genomic_DNA"/>
</dbReference>
<dbReference type="EMBL" id="MT141664">
    <property type="protein sequence ID" value="QJA68951.1"/>
    <property type="molecule type" value="Genomic_DNA"/>
</dbReference>
<feature type="region of interest" description="Disordered" evidence="1">
    <location>
        <begin position="192"/>
        <end position="234"/>
    </location>
</feature>
<name>A0A6M3JIS2_9ZZZZ</name>
<accession>A0A6M3JIS2</accession>
<dbReference type="AlphaFoldDB" id="A0A6M3JIS2"/>
<evidence type="ECO:0000313" key="2">
    <source>
        <dbReference type="EMBL" id="QJA68951.1"/>
    </source>
</evidence>
<gene>
    <name evidence="2" type="ORF">MM415A05289_0003</name>
    <name evidence="3" type="ORF">MM415B07206_0009</name>
</gene>
<dbReference type="Pfam" id="PF04404">
    <property type="entry name" value="ERF"/>
    <property type="match status" value="1"/>
</dbReference>
<reference evidence="2" key="1">
    <citation type="submission" date="2020-03" db="EMBL/GenBank/DDBJ databases">
        <title>The deep terrestrial virosphere.</title>
        <authorList>
            <person name="Holmfeldt K."/>
            <person name="Nilsson E."/>
            <person name="Simone D."/>
            <person name="Lopez-Fernandez M."/>
            <person name="Wu X."/>
            <person name="de Brujin I."/>
            <person name="Lundin D."/>
            <person name="Andersson A."/>
            <person name="Bertilsson S."/>
            <person name="Dopson M."/>
        </authorList>
    </citation>
    <scope>NUCLEOTIDE SEQUENCE</scope>
    <source>
        <strain evidence="2">MM415A05289</strain>
        <strain evidence="3">MM415B07206</strain>
    </source>
</reference>
<protein>
    <submittedName>
        <fullName evidence="2">Putative Erf family protein</fullName>
    </submittedName>
</protein>
<feature type="compositionally biased region" description="Basic and acidic residues" evidence="1">
    <location>
        <begin position="152"/>
        <end position="161"/>
    </location>
</feature>
<organism evidence="2">
    <name type="scientific">viral metagenome</name>
    <dbReference type="NCBI Taxonomy" id="1070528"/>
    <lineage>
        <taxon>unclassified sequences</taxon>
        <taxon>metagenomes</taxon>
        <taxon>organismal metagenomes</taxon>
    </lineage>
</organism>
<feature type="compositionally biased region" description="Polar residues" evidence="1">
    <location>
        <begin position="103"/>
        <end position="113"/>
    </location>
</feature>